<dbReference type="InterPro" id="IPR003644">
    <property type="entry name" value="Calx_beta"/>
</dbReference>
<name>A0ABQ1QTD3_9FLAO</name>
<evidence type="ECO:0000256" key="6">
    <source>
        <dbReference type="SAM" id="MobiDB-lite"/>
    </source>
</evidence>
<feature type="region of interest" description="Disordered" evidence="6">
    <location>
        <begin position="682"/>
        <end position="701"/>
    </location>
</feature>
<evidence type="ECO:0000256" key="5">
    <source>
        <dbReference type="ARBA" id="ARBA00022837"/>
    </source>
</evidence>
<dbReference type="SUPFAM" id="SSF141072">
    <property type="entry name" value="CalX-like"/>
    <property type="match status" value="1"/>
</dbReference>
<evidence type="ECO:0000256" key="2">
    <source>
        <dbReference type="ARBA" id="ARBA00022525"/>
    </source>
</evidence>
<dbReference type="SMART" id="SM00237">
    <property type="entry name" value="Calx_beta"/>
    <property type="match status" value="1"/>
</dbReference>
<comment type="caution">
    <text evidence="8">The sequence shown here is derived from an EMBL/GenBank/DDBJ whole genome shotgun (WGS) entry which is preliminary data.</text>
</comment>
<evidence type="ECO:0000256" key="3">
    <source>
        <dbReference type="ARBA" id="ARBA00022729"/>
    </source>
</evidence>
<dbReference type="InterPro" id="IPR012334">
    <property type="entry name" value="Pectin_lyas_fold"/>
</dbReference>
<evidence type="ECO:0000256" key="1">
    <source>
        <dbReference type="ARBA" id="ARBA00004613"/>
    </source>
</evidence>
<gene>
    <name evidence="8" type="ORF">GCM10011361_08630</name>
</gene>
<dbReference type="Gene3D" id="2.160.20.10">
    <property type="entry name" value="Single-stranded right-handed beta-helix, Pectin lyase-like"/>
    <property type="match status" value="1"/>
</dbReference>
<dbReference type="RefSeq" id="WP_188369462.1">
    <property type="nucleotide sequence ID" value="NZ_BMFH01000001.1"/>
</dbReference>
<keyword evidence="4" id="KW-0677">Repeat</keyword>
<keyword evidence="3" id="KW-0732">Signal</keyword>
<protein>
    <recommendedName>
        <fullName evidence="7">Calx-beta domain-containing protein</fullName>
    </recommendedName>
</protein>
<keyword evidence="9" id="KW-1185">Reference proteome</keyword>
<dbReference type="SMART" id="SM00710">
    <property type="entry name" value="PbH1"/>
    <property type="match status" value="8"/>
</dbReference>
<evidence type="ECO:0000313" key="9">
    <source>
        <dbReference type="Proteomes" id="UP000625780"/>
    </source>
</evidence>
<keyword evidence="5" id="KW-0106">Calcium</keyword>
<dbReference type="Gene3D" id="2.60.40.10">
    <property type="entry name" value="Immunoglobulins"/>
    <property type="match status" value="1"/>
</dbReference>
<comment type="subcellular location">
    <subcellularLocation>
        <location evidence="1">Secreted</location>
    </subcellularLocation>
</comment>
<proteinExistence type="predicted"/>
<accession>A0ABQ1QTD3</accession>
<dbReference type="InterPro" id="IPR013783">
    <property type="entry name" value="Ig-like_fold"/>
</dbReference>
<evidence type="ECO:0000259" key="7">
    <source>
        <dbReference type="SMART" id="SM00237"/>
    </source>
</evidence>
<organism evidence="8 9">
    <name type="scientific">Muriicola marianensis</name>
    <dbReference type="NCBI Taxonomy" id="1324801"/>
    <lineage>
        <taxon>Bacteria</taxon>
        <taxon>Pseudomonadati</taxon>
        <taxon>Bacteroidota</taxon>
        <taxon>Flavobacteriia</taxon>
        <taxon>Flavobacteriales</taxon>
        <taxon>Flavobacteriaceae</taxon>
        <taxon>Muriicola</taxon>
    </lineage>
</organism>
<reference evidence="9" key="1">
    <citation type="journal article" date="2019" name="Int. J. Syst. Evol. Microbiol.">
        <title>The Global Catalogue of Microorganisms (GCM) 10K type strain sequencing project: providing services to taxonomists for standard genome sequencing and annotation.</title>
        <authorList>
            <consortium name="The Broad Institute Genomics Platform"/>
            <consortium name="The Broad Institute Genome Sequencing Center for Infectious Disease"/>
            <person name="Wu L."/>
            <person name="Ma J."/>
        </authorList>
    </citation>
    <scope>NUCLEOTIDE SEQUENCE [LARGE SCALE GENOMIC DNA]</scope>
    <source>
        <strain evidence="9">CGMCC 1.12606</strain>
    </source>
</reference>
<dbReference type="SUPFAM" id="SSF51126">
    <property type="entry name" value="Pectin lyase-like"/>
    <property type="match status" value="1"/>
</dbReference>
<dbReference type="InterPro" id="IPR038081">
    <property type="entry name" value="CalX-like_sf"/>
</dbReference>
<dbReference type="InterPro" id="IPR006626">
    <property type="entry name" value="PbH1"/>
</dbReference>
<dbReference type="Proteomes" id="UP000625780">
    <property type="component" value="Unassembled WGS sequence"/>
</dbReference>
<dbReference type="InterPro" id="IPR033764">
    <property type="entry name" value="Sdr_B"/>
</dbReference>
<evidence type="ECO:0000313" key="8">
    <source>
        <dbReference type="EMBL" id="GGD43943.1"/>
    </source>
</evidence>
<feature type="domain" description="Calx-beta" evidence="7">
    <location>
        <begin position="164"/>
        <end position="263"/>
    </location>
</feature>
<dbReference type="SUPFAM" id="SSF49478">
    <property type="entry name" value="Cna protein B-type domain"/>
    <property type="match status" value="1"/>
</dbReference>
<dbReference type="Pfam" id="PF03160">
    <property type="entry name" value="Calx-beta"/>
    <property type="match status" value="1"/>
</dbReference>
<keyword evidence="2" id="KW-0964">Secreted</keyword>
<evidence type="ECO:0000256" key="4">
    <source>
        <dbReference type="ARBA" id="ARBA00022737"/>
    </source>
</evidence>
<dbReference type="EMBL" id="BMFH01000001">
    <property type="protein sequence ID" value="GGD43943.1"/>
    <property type="molecule type" value="Genomic_DNA"/>
</dbReference>
<sequence>MKHNQAVAVLIFVLFCTVTPVLYGQDTFRDNFESVSYSNNDGTMNFATDWVESGDDDDPSNGRIFVRTGPNRLRIENMDSAELTRSLNLSGATGVVLTMDYWEISGNEQIDVDLWNGTGWNTVATLNGSGSVNYTLAANEMSANSQIRFITNSGAWGSTEAYEIDNIQFNGNVPAGISINDITVNEDDGTATFTVTLNKAFAGGFTVDWATADGSAVAGSDYTTSSGTLTFAGTAGETETLVVTLIDDAVPEFNDENFLVNLSNISNPGVIIADGQGSATIIDDEYAFNAPLVLTHEFDGYMDYTSTAGTLRTQPNTGNTCAITTSSSNTFSTPIPATATIEQAILYWAHSGATPDTQVTFDGNTVNADFLYGTSLTNRTFYGGRADVTAIVTAVPNPSTYTWTFSGLTIDNTDPYCNTATTLGGWSLMVFYTDNSLPASTINVYEGFSGESNSSSSYTLSGFFAIGATGSKTTVQSWEGDQTLSNNESLTVTTGLGTFNLVGDGDNTGTPTINPFNSTHYDNTATPTLNNTNSHGVDLDTYNISPFISPGETSVTTNVGSGQDFVILNTVTLKVPSNLTTGIVFEDVNYGGGAGRNRATAGGVPIPNATVELYDGGGSLVTTTTTNAAGRYVFAGMANGSYTVRVVNNSVRSTRPGGSTCTTCIPVQTFKTDYIASVVVEDPNSVGGEDPSGQDPGPGTLNNAQSISSFTILNEGIAGMDFGFNFNTIVNTNEDGQGSLEQFIINSNATGEAGLDIVANGIFDPAAGEDTSIFMIPPTGDALGRAADANFTAGIFDIDVDFLTAITGDNTHIDGRTQTAYSGDTNSGSIGAGGSAVGTSAINLPNYDLPEIQVHAKDGNTFINEGNANVIRNLSIYADDLAGVQVNNGSVTVSSSLIGVDALGANNGAILFGIEVTGGEATVDSNYLSTNEETGILINGGTATTVQNNHLTGNGNDKCFDNITITGGTGILIQQNLLELSAAMGIDGNGIAGGVTITENTITSAGQDGGNCNGVIENAGIRLEGSNSSITNNIIYQNGGAGIVLGGGTTSGNLISQNSIYANGTTADALGIDLDLADTMGDGVTLNDNGDTDVGPNGAANFPIISAAYMEGSNVVIKGWSRPGATLEFFLTDINEGSAATGDNQLGYTKDYGEGQIYLGTAVEGSVDDSDAGVSSYTDTDGNTDNTNLFEVRIPAPPSIGIGNFLTGTATLANTTSEFSPFSEIAVRTVITNRRITYRVNPD</sequence>
<dbReference type="Pfam" id="PF17210">
    <property type="entry name" value="SdrD_B"/>
    <property type="match status" value="1"/>
</dbReference>
<dbReference type="InterPro" id="IPR011050">
    <property type="entry name" value="Pectin_lyase_fold/virulence"/>
</dbReference>
<dbReference type="Gene3D" id="2.60.40.2030">
    <property type="match status" value="1"/>
</dbReference>